<dbReference type="AlphaFoldDB" id="A0AAN7AAS5"/>
<dbReference type="InterPro" id="IPR006175">
    <property type="entry name" value="YjgF/YER057c/UK114"/>
</dbReference>
<proteinExistence type="inferred from homology"/>
<dbReference type="GO" id="GO:0019239">
    <property type="term" value="F:deaminase activity"/>
    <property type="evidence" value="ECO:0007669"/>
    <property type="project" value="TreeGrafter"/>
</dbReference>
<dbReference type="Proteomes" id="UP001302321">
    <property type="component" value="Unassembled WGS sequence"/>
</dbReference>
<dbReference type="FunFam" id="3.30.1330.40:FF:000001">
    <property type="entry name" value="L-PSP family endoribonuclease"/>
    <property type="match status" value="1"/>
</dbReference>
<sequence>MAPTAVLTKDAPAPIPQLSQAIKHNGMVFCSGSLAIDPKTGKFIEGSFKDRVRQCLTNLREILYAAGSSLHDVVKVNVFLTDMKNFKEMNEVYDQFFTTEPRPARTCVAVYQLPLGTDVEVECIAAERAKAKL</sequence>
<comment type="caution">
    <text evidence="2">The sequence shown here is derived from an EMBL/GenBank/DDBJ whole genome shotgun (WGS) entry which is preliminary data.</text>
</comment>
<accession>A0AAN7AAS5</accession>
<dbReference type="NCBIfam" id="TIGR00004">
    <property type="entry name" value="Rid family detoxifying hydrolase"/>
    <property type="match status" value="1"/>
</dbReference>
<keyword evidence="3" id="KW-1185">Reference proteome</keyword>
<protein>
    <submittedName>
        <fullName evidence="2">YjgF/Yer057p/UK114 family</fullName>
    </submittedName>
</protein>
<dbReference type="GO" id="GO:0005829">
    <property type="term" value="C:cytosol"/>
    <property type="evidence" value="ECO:0007669"/>
    <property type="project" value="TreeGrafter"/>
</dbReference>
<dbReference type="InterPro" id="IPR006056">
    <property type="entry name" value="RidA"/>
</dbReference>
<comment type="similarity">
    <text evidence="1">Belongs to the RutC family.</text>
</comment>
<reference evidence="2" key="2">
    <citation type="submission" date="2023-05" db="EMBL/GenBank/DDBJ databases">
        <authorList>
            <consortium name="Lawrence Berkeley National Laboratory"/>
            <person name="Steindorff A."/>
            <person name="Hensen N."/>
            <person name="Bonometti L."/>
            <person name="Westerberg I."/>
            <person name="Brannstrom I.O."/>
            <person name="Guillou S."/>
            <person name="Cros-Aarteil S."/>
            <person name="Calhoun S."/>
            <person name="Haridas S."/>
            <person name="Kuo A."/>
            <person name="Mondo S."/>
            <person name="Pangilinan J."/>
            <person name="Riley R."/>
            <person name="Labutti K."/>
            <person name="Andreopoulos B."/>
            <person name="Lipzen A."/>
            <person name="Chen C."/>
            <person name="Yanf M."/>
            <person name="Daum C."/>
            <person name="Ng V."/>
            <person name="Clum A."/>
            <person name="Ohm R."/>
            <person name="Martin F."/>
            <person name="Silar P."/>
            <person name="Natvig D."/>
            <person name="Lalanne C."/>
            <person name="Gautier V."/>
            <person name="Ament-Velasquez S.L."/>
            <person name="Kruys A."/>
            <person name="Hutchinson M.I."/>
            <person name="Powell A.J."/>
            <person name="Barry K."/>
            <person name="Miller A.N."/>
            <person name="Grigoriev I.V."/>
            <person name="Debuchy R."/>
            <person name="Gladieux P."/>
            <person name="Thoren M.H."/>
            <person name="Johannesson H."/>
        </authorList>
    </citation>
    <scope>NUCLEOTIDE SEQUENCE</scope>
    <source>
        <strain evidence="2">CBS 892.96</strain>
    </source>
</reference>
<reference evidence="2" key="1">
    <citation type="journal article" date="2023" name="Mol. Phylogenet. Evol.">
        <title>Genome-scale phylogeny and comparative genomics of the fungal order Sordariales.</title>
        <authorList>
            <person name="Hensen N."/>
            <person name="Bonometti L."/>
            <person name="Westerberg I."/>
            <person name="Brannstrom I.O."/>
            <person name="Guillou S."/>
            <person name="Cros-Aarteil S."/>
            <person name="Calhoun S."/>
            <person name="Haridas S."/>
            <person name="Kuo A."/>
            <person name="Mondo S."/>
            <person name="Pangilinan J."/>
            <person name="Riley R."/>
            <person name="LaButti K."/>
            <person name="Andreopoulos B."/>
            <person name="Lipzen A."/>
            <person name="Chen C."/>
            <person name="Yan M."/>
            <person name="Daum C."/>
            <person name="Ng V."/>
            <person name="Clum A."/>
            <person name="Steindorff A."/>
            <person name="Ohm R.A."/>
            <person name="Martin F."/>
            <person name="Silar P."/>
            <person name="Natvig D.O."/>
            <person name="Lalanne C."/>
            <person name="Gautier V."/>
            <person name="Ament-Velasquez S.L."/>
            <person name="Kruys A."/>
            <person name="Hutchinson M.I."/>
            <person name="Powell A.J."/>
            <person name="Barry K."/>
            <person name="Miller A.N."/>
            <person name="Grigoriev I.V."/>
            <person name="Debuchy R."/>
            <person name="Gladieux P."/>
            <person name="Hiltunen Thoren M."/>
            <person name="Johannesson H."/>
        </authorList>
    </citation>
    <scope>NUCLEOTIDE SEQUENCE</scope>
    <source>
        <strain evidence="2">CBS 892.96</strain>
    </source>
</reference>
<organism evidence="2 3">
    <name type="scientific">Triangularia setosa</name>
    <dbReference type="NCBI Taxonomy" id="2587417"/>
    <lineage>
        <taxon>Eukaryota</taxon>
        <taxon>Fungi</taxon>
        <taxon>Dikarya</taxon>
        <taxon>Ascomycota</taxon>
        <taxon>Pezizomycotina</taxon>
        <taxon>Sordariomycetes</taxon>
        <taxon>Sordariomycetidae</taxon>
        <taxon>Sordariales</taxon>
        <taxon>Podosporaceae</taxon>
        <taxon>Triangularia</taxon>
    </lineage>
</organism>
<dbReference type="Gene3D" id="3.30.1330.40">
    <property type="entry name" value="RutC-like"/>
    <property type="match status" value="1"/>
</dbReference>
<evidence type="ECO:0000256" key="1">
    <source>
        <dbReference type="ARBA" id="ARBA00010552"/>
    </source>
</evidence>
<dbReference type="PANTHER" id="PTHR11803">
    <property type="entry name" value="2-IMINOBUTANOATE/2-IMINOPROPANOATE DEAMINASE RIDA"/>
    <property type="match status" value="1"/>
</dbReference>
<name>A0AAN7AAS5_9PEZI</name>
<dbReference type="SUPFAM" id="SSF55298">
    <property type="entry name" value="YjgF-like"/>
    <property type="match status" value="1"/>
</dbReference>
<dbReference type="GO" id="GO:0005739">
    <property type="term" value="C:mitochondrion"/>
    <property type="evidence" value="ECO:0007669"/>
    <property type="project" value="TreeGrafter"/>
</dbReference>
<dbReference type="EMBL" id="MU866118">
    <property type="protein sequence ID" value="KAK4179365.1"/>
    <property type="molecule type" value="Genomic_DNA"/>
</dbReference>
<dbReference type="PANTHER" id="PTHR11803:SF42">
    <property type="entry name" value="MMF1"/>
    <property type="match status" value="1"/>
</dbReference>
<dbReference type="InterPro" id="IPR035959">
    <property type="entry name" value="RutC-like_sf"/>
</dbReference>
<dbReference type="CDD" id="cd00448">
    <property type="entry name" value="YjgF_YER057c_UK114_family"/>
    <property type="match status" value="1"/>
</dbReference>
<evidence type="ECO:0000313" key="2">
    <source>
        <dbReference type="EMBL" id="KAK4179365.1"/>
    </source>
</evidence>
<gene>
    <name evidence="2" type="ORF">QBC36DRAFT_232188</name>
</gene>
<dbReference type="Pfam" id="PF01042">
    <property type="entry name" value="Ribonuc_L-PSP"/>
    <property type="match status" value="1"/>
</dbReference>
<evidence type="ECO:0000313" key="3">
    <source>
        <dbReference type="Proteomes" id="UP001302321"/>
    </source>
</evidence>